<reference evidence="2 3" key="1">
    <citation type="submission" date="2024-01" db="EMBL/GenBank/DDBJ databases">
        <title>Comparative genomics of Cryptococcus and Kwoniella reveals pathogenesis evolution and contrasting modes of karyotype evolution via chromosome fusion or intercentromeric recombination.</title>
        <authorList>
            <person name="Coelho M.A."/>
            <person name="David-Palma M."/>
            <person name="Shea T."/>
            <person name="Bowers K."/>
            <person name="McGinley-Smith S."/>
            <person name="Mohammad A.W."/>
            <person name="Gnirke A."/>
            <person name="Yurkov A.M."/>
            <person name="Nowrousian M."/>
            <person name="Sun S."/>
            <person name="Cuomo C.A."/>
            <person name="Heitman J."/>
        </authorList>
    </citation>
    <scope>NUCLEOTIDE SEQUENCE [LARGE SCALE GENOMIC DNA]</scope>
    <source>
        <strain evidence="2 3">CBS 6074</strain>
    </source>
</reference>
<protein>
    <recommendedName>
        <fullName evidence="4">ADF-H domain-containing protein</fullName>
    </recommendedName>
</protein>
<feature type="region of interest" description="Disordered" evidence="1">
    <location>
        <begin position="1"/>
        <end position="20"/>
    </location>
</feature>
<dbReference type="Proteomes" id="UP001355207">
    <property type="component" value="Chromosome 7"/>
</dbReference>
<dbReference type="EMBL" id="CP144104">
    <property type="protein sequence ID" value="WWC90904.1"/>
    <property type="molecule type" value="Genomic_DNA"/>
</dbReference>
<feature type="compositionally biased region" description="Basic and acidic residues" evidence="1">
    <location>
        <begin position="132"/>
        <end position="144"/>
    </location>
</feature>
<evidence type="ECO:0000313" key="3">
    <source>
        <dbReference type="Proteomes" id="UP001355207"/>
    </source>
</evidence>
<evidence type="ECO:0008006" key="4">
    <source>
        <dbReference type="Google" id="ProtNLM"/>
    </source>
</evidence>
<name>A0AAX4K155_9TREE</name>
<proteinExistence type="predicted"/>
<sequence length="166" mass="19301">MSSSSTPNTRNHNRYGNHPSATMTASIAARTNSQSQIQYIDDTTNVSSTKASTNELLDKMISTCSSAYDRTKLFLFYDVDGIPLTEKAKYLRKRFWEIANGTDEPISRRLVHTRRTIRSNDDTHSRISNQRISERQEEQVKEDEPPSYQEAMWDKNREEIRRKFGF</sequence>
<keyword evidence="3" id="KW-1185">Reference proteome</keyword>
<dbReference type="AlphaFoldDB" id="A0AAX4K155"/>
<feature type="compositionally biased region" description="Polar residues" evidence="1">
    <location>
        <begin position="1"/>
        <end position="10"/>
    </location>
</feature>
<dbReference type="GeneID" id="91096512"/>
<evidence type="ECO:0000256" key="1">
    <source>
        <dbReference type="SAM" id="MobiDB-lite"/>
    </source>
</evidence>
<dbReference type="RefSeq" id="XP_066077667.1">
    <property type="nucleotide sequence ID" value="XM_066221570.1"/>
</dbReference>
<evidence type="ECO:0000313" key="2">
    <source>
        <dbReference type="EMBL" id="WWC90904.1"/>
    </source>
</evidence>
<organism evidence="2 3">
    <name type="scientific">Kwoniella dendrophila CBS 6074</name>
    <dbReference type="NCBI Taxonomy" id="1295534"/>
    <lineage>
        <taxon>Eukaryota</taxon>
        <taxon>Fungi</taxon>
        <taxon>Dikarya</taxon>
        <taxon>Basidiomycota</taxon>
        <taxon>Agaricomycotina</taxon>
        <taxon>Tremellomycetes</taxon>
        <taxon>Tremellales</taxon>
        <taxon>Cryptococcaceae</taxon>
        <taxon>Kwoniella</taxon>
    </lineage>
</organism>
<accession>A0AAX4K155</accession>
<gene>
    <name evidence="2" type="ORF">L201_005842</name>
</gene>
<feature type="region of interest" description="Disordered" evidence="1">
    <location>
        <begin position="120"/>
        <end position="154"/>
    </location>
</feature>